<dbReference type="EMBL" id="CP002113">
    <property type="protein sequence ID" value="AEK22642.1"/>
    <property type="molecule type" value="Genomic_DNA"/>
</dbReference>
<proteinExistence type="predicted"/>
<dbReference type="HOGENOM" id="CLU_3231173_0_0_10"/>
<evidence type="ECO:0000313" key="2">
    <source>
        <dbReference type="Proteomes" id="UP000008895"/>
    </source>
</evidence>
<dbReference type="STRING" id="860228.Ccan_05220"/>
<dbReference type="KEGG" id="ccm:Ccan_05220"/>
<accession>F9YS89</accession>
<sequence>MSKMNKKCPVCGFNHIIKKEKEMENEAFNVEIVSLTLNILQTF</sequence>
<dbReference type="Proteomes" id="UP000008895">
    <property type="component" value="Chromosome"/>
</dbReference>
<reference evidence="1 2" key="1">
    <citation type="journal article" date="2011" name="J. Bacteriol.">
        <title>Complete genome sequence of the dog commensal and human pathogen Capnocytophaga canimorsus strain 5.</title>
        <authorList>
            <person name="Manfredi P."/>
            <person name="Pagni M."/>
            <person name="Cornelis G.R."/>
        </authorList>
    </citation>
    <scope>NUCLEOTIDE SEQUENCE [LARGE SCALE GENOMIC DNA]</scope>
    <source>
        <strain evidence="2">5</strain>
    </source>
</reference>
<dbReference type="AlphaFoldDB" id="F9YS89"/>
<evidence type="ECO:0000313" key="1">
    <source>
        <dbReference type="EMBL" id="AEK22642.1"/>
    </source>
</evidence>
<organism evidence="1 2">
    <name type="scientific">Capnocytophaga canimorsus (strain 5)</name>
    <dbReference type="NCBI Taxonomy" id="860228"/>
    <lineage>
        <taxon>Bacteria</taxon>
        <taxon>Pseudomonadati</taxon>
        <taxon>Bacteroidota</taxon>
        <taxon>Flavobacteriia</taxon>
        <taxon>Flavobacteriales</taxon>
        <taxon>Flavobacteriaceae</taxon>
        <taxon>Capnocytophaga</taxon>
    </lineage>
</organism>
<keyword evidence="2" id="KW-1185">Reference proteome</keyword>
<protein>
    <submittedName>
        <fullName evidence="1">Uncharacterized protein</fullName>
    </submittedName>
</protein>
<gene>
    <name evidence="1" type="ordered locus">Ccan_05220</name>
</gene>
<name>F9YS89_CAPCC</name>